<feature type="region of interest" description="Disordered" evidence="1">
    <location>
        <begin position="1703"/>
        <end position="1807"/>
    </location>
</feature>
<feature type="region of interest" description="Disordered" evidence="1">
    <location>
        <begin position="1139"/>
        <end position="1160"/>
    </location>
</feature>
<feature type="compositionally biased region" description="Gly residues" evidence="1">
    <location>
        <begin position="1570"/>
        <end position="1583"/>
    </location>
</feature>
<feature type="region of interest" description="Disordered" evidence="1">
    <location>
        <begin position="2106"/>
        <end position="2129"/>
    </location>
</feature>
<feature type="compositionally biased region" description="Basic and acidic residues" evidence="1">
    <location>
        <begin position="1629"/>
        <end position="1642"/>
    </location>
</feature>
<feature type="compositionally biased region" description="Gly residues" evidence="1">
    <location>
        <begin position="1473"/>
        <end position="1483"/>
    </location>
</feature>
<proteinExistence type="predicted"/>
<sequence>MDFTEVDELEMLFPFTGMGHGRRKKVVPDVDRDMLEKLKVEEIMRISPKFEPTFGLDHLIDELSNPEHQPSRRPVGQHMNRKLQFLKEPQTKTVQFQSHRAAVREDSQQQSRTQADPHGNLRRRPKQSTSGVGHTASASLGDKEGGKSKRKKIKRREVSQQCKRGVTRESALTRAFQQERQRQGNGNGGEGKVPPVPLPIVQGGGQRGQIALTVQGPAQAGGPPAAAGASRGAAGGGGGDGVSPNALTVTVFLPPFKQNRKSDFVEVVVPKYITVSDLIAAVRRMMVQEGKQMPAGIAAEAPGGLELRLVEEAEEAEGGQGREKGRGAMPDLDFPAVDSGSVVGTLNVRVFCLCPGGSGGTMGIVEGTEKGSSVGGDDAVGMVGGGRMGEAAANGAGRVEGAGEGLEGRVTAAAGGGGGGSSLSGGSQSMSLEAKTALSPDTTVAVDVFINKTSAGTGRLPRQSGKGVPLAPSAVSGVSEEEEYFSVGGGDQEQEVQASFPVRGEGGGGESVLFGGNVHGGMSNANADSAGVPSLVGDPSLGMGMGEPGGGFERGNGRLLGWEQNTDSLHLHGADGSAHHHHHDLLGVASQTPPLPSIHRTESAAQRGPLGEEEAPHEVLSLSPSHGDFFETDCVESPGLLFGRQGETVEIRQAPLDDSDDERNPGEGGRGNGGEFLETESAPSEREAEGGPSHPHWRHHHHHHHNHNHHQPLSASPTTSGGGGRGPMPMPMLGPQMAAHRPPLSPRHPPLNPAAGLTGSLARGLSSPPHPISADAPVGGPRERAQSDAQAGAPSSRVPRDRSELDHQRVLSADHQAQEGPGRIQRGSRHSSHGQSGTAEGTAAGGVPVSGRRERARERSRTSDVTSRALHRPPTGVGIVVESQSTKPSASKPLRQSISAALIYGSRPRNSSSFNNLQQQYPHGRTRRPGESPGPLEAGGAPSSMTPGPMMMTSDGGATLRQFHLHHPDSLLPDIAEMTSGGWGVGGSGQTPAGAPVDAHGHAGVPPSSFLTPLPPYTSTGSPSAARGPMNMNPFQQFPPPVFQTQGQGPMPPSTQPSRSRLGSHFSEVSAGVGGLDGPDALGVGVGIAEGGVTGEAPQAADALGSSMAGLLSQLVQNESELPLETTIKRAISQPLVAKQPPMQPPPPSGNLLHPLLSDPSAPAEALRTTAAGRPLGGAEGPPMGQQDGSSGWPPAQISAGGGGDSPTFLQQPPAGGMARAMTTGGVPSRVAHSQGPPPLPSARSRLPTSTSMAFPSRQVSSEALPGSGAPGQAPAIPSTVTSASMKPPPSPLTRRPWVGEKEKEKGIGGSGRVPPSSSGEAEKEKDDREKEKEEGGALKGDWKNLLSPGRSRPPPLTSVRLPAAAPHAGGAGGAGTPGGWVEGRERETDRLGRVLLGSERDRDREKEMTPRQRERGQSHAEGPSGREAAASSSSAMIRCSHSQGRGLWALEQSGGRQRGRDRDQEWPQAASGGIGTALGGTPGVPSSSSFRGGASARPYASYAQLSAAGGEPPWEVAAGGGAAGSAWGESPLKSVAAGQGPSGTPMQAPGPGAAPGGLYAVPSASLLNAGGGGGTSGTGNGTVVGSARDEALAEAFAAWRAHDLQQERRRAGASGSGAKVEGEGLMGEGERERKDRERDRGSGGGGGGFLDIFGLSLWGSSGRAGEGAKRGGDSVTAGGSEAEAEEAAAALVQGRELLIIGPDPEADTQQQQAQPSRSVSAVPGPPLSGEGLGTPEKERGRLSLRRAQTREIVDSLEGDREREREMPTPVPVLSSHQGLRQRAESARDSHERRPVRTGDRVVGGAAGGEAGKEIMRMRSDRLATVASSSPTPHGERGAPSSSASTRTVKETLVCVPPTTTLGDVLLLVDTDLEPERFVFFQERGGQKKRLDMEFVVEDLPPDTSVLRLERRQMRRPASMRIGPAGSSVGHRTDFLRPPLSLFNFTEASASLTTEYRVKVSVFPAAANTNTSAGGEREKEREVWVDSRPCLLVVARDRVCHRRAPQAEAQVQLQEAFSQRYQRQQQRLLRERQRETQGQGGQITSLQSPISVSVGTPTIAQGMAAQGGSPESGGGASGSGWGLSVGLASDTPSASSAAAPFPFPVPLLQSGAERDSREGMRFPQQPAVPAPSLASLAEVPSFEDPRKGKEASTGMGGAAGFLMPLFTVFGRKRPPPRSPFERQVGEIFRIQLSSESPRAFSLFFASEEDGDGRPGRSRSGVLGGAGGGGEWVGGVGLIEVRYETETPSLCAEAVARLQFLWELAVRNAPQE</sequence>
<feature type="compositionally biased region" description="Gly residues" evidence="1">
    <location>
        <begin position="414"/>
        <end position="423"/>
    </location>
</feature>
<feature type="region of interest" description="Disordered" evidence="1">
    <location>
        <begin position="538"/>
        <end position="559"/>
    </location>
</feature>
<feature type="compositionally biased region" description="Low complexity" evidence="1">
    <location>
        <begin position="1484"/>
        <end position="1499"/>
    </location>
</feature>
<feature type="region of interest" description="Disordered" evidence="1">
    <location>
        <begin position="2206"/>
        <end position="2225"/>
    </location>
</feature>
<feature type="compositionally biased region" description="Gly residues" evidence="1">
    <location>
        <begin position="1370"/>
        <end position="1382"/>
    </location>
</feature>
<feature type="compositionally biased region" description="Basic and acidic residues" evidence="1">
    <location>
        <begin position="1321"/>
        <end position="1343"/>
    </location>
</feature>
<feature type="compositionally biased region" description="Basic and acidic residues" evidence="1">
    <location>
        <begin position="1782"/>
        <end position="1800"/>
    </location>
</feature>
<feature type="compositionally biased region" description="Basic and acidic residues" evidence="1">
    <location>
        <begin position="1749"/>
        <end position="1767"/>
    </location>
</feature>
<organism evidence="2">
    <name type="scientific">Chromera velia CCMP2878</name>
    <dbReference type="NCBI Taxonomy" id="1169474"/>
    <lineage>
        <taxon>Eukaryota</taxon>
        <taxon>Sar</taxon>
        <taxon>Alveolata</taxon>
        <taxon>Colpodellida</taxon>
        <taxon>Chromeraceae</taxon>
        <taxon>Chromera</taxon>
    </lineage>
</organism>
<protein>
    <submittedName>
        <fullName evidence="2">Uncharacterized protein</fullName>
    </submittedName>
</protein>
<feature type="region of interest" description="Disordered" evidence="1">
    <location>
        <begin position="1823"/>
        <end position="1847"/>
    </location>
</feature>
<feature type="region of interest" description="Disordered" evidence="1">
    <location>
        <begin position="1663"/>
        <end position="1687"/>
    </location>
</feature>
<feature type="compositionally biased region" description="Polar residues" evidence="1">
    <location>
        <begin position="1249"/>
        <end position="1262"/>
    </location>
</feature>
<feature type="region of interest" description="Disordered" evidence="1">
    <location>
        <begin position="1173"/>
        <end position="1586"/>
    </location>
</feature>
<feature type="region of interest" description="Disordered" evidence="1">
    <location>
        <begin position="906"/>
        <end position="950"/>
    </location>
</feature>
<feature type="region of interest" description="Disordered" evidence="1">
    <location>
        <begin position="648"/>
        <end position="894"/>
    </location>
</feature>
<feature type="region of interest" description="Disordered" evidence="1">
    <location>
        <begin position="96"/>
        <end position="204"/>
    </location>
</feature>
<accession>A0A0G4IDP3</accession>
<name>A0A0G4IDP3_9ALVE</name>
<feature type="compositionally biased region" description="Basic and acidic residues" evidence="1">
    <location>
        <begin position="1298"/>
        <end position="1307"/>
    </location>
</feature>
<feature type="compositionally biased region" description="Polar residues" evidence="1">
    <location>
        <begin position="882"/>
        <end position="894"/>
    </location>
</feature>
<feature type="compositionally biased region" description="Basic residues" evidence="1">
    <location>
        <begin position="695"/>
        <end position="710"/>
    </location>
</feature>
<feature type="region of interest" description="Disordered" evidence="1">
    <location>
        <begin position="216"/>
        <end position="239"/>
    </location>
</feature>
<feature type="compositionally biased region" description="Basic and acidic residues" evidence="1">
    <location>
        <begin position="1383"/>
        <end position="1419"/>
    </location>
</feature>
<dbReference type="VEuPathDB" id="CryptoDB:Cvel_13364"/>
<feature type="region of interest" description="Disordered" evidence="1">
    <location>
        <begin position="587"/>
        <end position="624"/>
    </location>
</feature>
<feature type="compositionally biased region" description="Basic and acidic residues" evidence="1">
    <location>
        <begin position="798"/>
        <end position="809"/>
    </location>
</feature>
<gene>
    <name evidence="2" type="ORF">Cvel_13364</name>
</gene>
<feature type="compositionally biased region" description="Low complexity" evidence="1">
    <location>
        <begin position="1215"/>
        <end position="1226"/>
    </location>
</feature>
<reference evidence="2" key="1">
    <citation type="submission" date="2014-11" db="EMBL/GenBank/DDBJ databases">
        <authorList>
            <person name="Otto D Thomas"/>
            <person name="Naeem Raeece"/>
        </authorList>
    </citation>
    <scope>NUCLEOTIDE SEQUENCE</scope>
</reference>
<feature type="compositionally biased region" description="Low complexity" evidence="1">
    <location>
        <begin position="938"/>
        <end position="950"/>
    </location>
</feature>
<evidence type="ECO:0000256" key="1">
    <source>
        <dbReference type="SAM" id="MobiDB-lite"/>
    </source>
</evidence>
<feature type="compositionally biased region" description="Basic and acidic residues" evidence="1">
    <location>
        <begin position="851"/>
        <end position="862"/>
    </location>
</feature>
<feature type="compositionally biased region" description="Gly residues" evidence="1">
    <location>
        <begin position="543"/>
        <end position="554"/>
    </location>
</feature>
<feature type="compositionally biased region" description="Low complexity" evidence="1">
    <location>
        <begin position="1508"/>
        <end position="1518"/>
    </location>
</feature>
<feature type="region of interest" description="Disordered" evidence="1">
    <location>
        <begin position="2024"/>
        <end position="2051"/>
    </location>
</feature>
<feature type="compositionally biased region" description="Polar residues" evidence="1">
    <location>
        <begin position="908"/>
        <end position="921"/>
    </location>
</feature>
<dbReference type="EMBL" id="CDMZ01005853">
    <property type="protein sequence ID" value="CEM55209.1"/>
    <property type="molecule type" value="Genomic_DNA"/>
</dbReference>
<feature type="compositionally biased region" description="Low complexity" evidence="1">
    <location>
        <begin position="731"/>
        <end position="742"/>
    </location>
</feature>
<feature type="region of interest" description="Disordered" evidence="1">
    <location>
        <begin position="409"/>
        <end position="428"/>
    </location>
</feature>
<evidence type="ECO:0000313" key="2">
    <source>
        <dbReference type="EMBL" id="CEM55209.1"/>
    </source>
</evidence>
<feature type="compositionally biased region" description="Polar residues" evidence="1">
    <location>
        <begin position="127"/>
        <end position="138"/>
    </location>
</feature>
<feature type="compositionally biased region" description="Low complexity" evidence="1">
    <location>
        <begin position="216"/>
        <end position="232"/>
    </location>
</feature>
<feature type="region of interest" description="Disordered" evidence="1">
    <location>
        <begin position="1606"/>
        <end position="1649"/>
    </location>
</feature>
<feature type="compositionally biased region" description="Polar residues" evidence="1">
    <location>
        <begin position="1708"/>
        <end position="1720"/>
    </location>
</feature>
<feature type="compositionally biased region" description="Pro residues" evidence="1">
    <location>
        <begin position="743"/>
        <end position="752"/>
    </location>
</feature>